<dbReference type="AlphaFoldDB" id="A0A8B8UQ68"/>
<gene>
    <name evidence="2" type="ORF">SPAR_E01610</name>
</gene>
<name>A0A8B8UQ68_SACPA</name>
<dbReference type="GeneID" id="54630146"/>
<dbReference type="OrthoDB" id="4053913at2759"/>
<reference evidence="2" key="1">
    <citation type="journal article" date="2017" name="Nat. Genet.">
        <title>Contrasting evolutionary genome dynamics between domesticated and wild yeasts.</title>
        <authorList>
            <person name="Yue J.X."/>
            <person name="Li J."/>
            <person name="Aigrain L."/>
            <person name="Hallin J."/>
            <person name="Persson K."/>
            <person name="Oliver K."/>
            <person name="Bergstrom A."/>
            <person name="Coupland P."/>
            <person name="Warringer J."/>
            <person name="Lagomarsino M.C."/>
            <person name="Fischer G."/>
            <person name="Durbin R."/>
            <person name="Liti G."/>
        </authorList>
    </citation>
    <scope>NUCLEOTIDE SEQUENCE</scope>
    <source>
        <strain evidence="2">CBS432</strain>
    </source>
</reference>
<evidence type="ECO:0000256" key="1">
    <source>
        <dbReference type="SAM" id="MobiDB-lite"/>
    </source>
</evidence>
<accession>A0A8B8UQ68</accession>
<dbReference type="VEuPathDB" id="FungiDB:SPAR_E01610"/>
<evidence type="ECO:0000313" key="2">
    <source>
        <dbReference type="RefSeq" id="XP_033765904.1"/>
    </source>
</evidence>
<sequence length="66" mass="6852">MLNPNSRGSFSEFPTGSSANPRIKLKPSTLRAPPLTVSSAFSASNSPSAPTTVADKAVTPTVSKQY</sequence>
<dbReference type="KEGG" id="spao:SPAR_E01610"/>
<dbReference type="RefSeq" id="XP_033765904.1">
    <property type="nucleotide sequence ID" value="XM_033910013.1"/>
</dbReference>
<reference evidence="2" key="3">
    <citation type="submission" date="2025-07" db="EMBL/GenBank/DDBJ databases">
        <authorList>
            <consortium name="NCBI Genome Project"/>
        </authorList>
    </citation>
    <scope>NUCLEOTIDE SEQUENCE</scope>
    <source>
        <strain evidence="2">CBS432</strain>
    </source>
</reference>
<reference evidence="2" key="4">
    <citation type="submission" date="2025-08" db="UniProtKB">
        <authorList>
            <consortium name="RefSeq"/>
        </authorList>
    </citation>
    <scope>IDENTIFICATION</scope>
    <source>
        <strain evidence="2">CBS432</strain>
    </source>
</reference>
<protein>
    <submittedName>
        <fullName evidence="2">Uncharacterized protein</fullName>
    </submittedName>
</protein>
<feature type="compositionally biased region" description="Polar residues" evidence="1">
    <location>
        <begin position="1"/>
        <end position="20"/>
    </location>
</feature>
<reference evidence="2" key="2">
    <citation type="submission" date="2020-01" db="EMBL/GenBank/DDBJ databases">
        <title>Population-level Yeast Reference Genomes.</title>
        <authorList>
            <person name="Yue J.-X."/>
        </authorList>
    </citation>
    <scope>NUCLEOTIDE SEQUENCE</scope>
    <source>
        <strain evidence="2">CBS432</strain>
    </source>
</reference>
<organism evidence="2">
    <name type="scientific">Saccharomyces paradoxus</name>
    <name type="common">Yeast</name>
    <name type="synonym">Saccharomyces douglasii</name>
    <dbReference type="NCBI Taxonomy" id="27291"/>
    <lineage>
        <taxon>Eukaryota</taxon>
        <taxon>Fungi</taxon>
        <taxon>Dikarya</taxon>
        <taxon>Ascomycota</taxon>
        <taxon>Saccharomycotina</taxon>
        <taxon>Saccharomycetes</taxon>
        <taxon>Saccharomycetales</taxon>
        <taxon>Saccharomycetaceae</taxon>
        <taxon>Saccharomyces</taxon>
    </lineage>
</organism>
<proteinExistence type="predicted"/>
<feature type="region of interest" description="Disordered" evidence="1">
    <location>
        <begin position="1"/>
        <end position="66"/>
    </location>
</feature>
<feature type="compositionally biased region" description="Low complexity" evidence="1">
    <location>
        <begin position="36"/>
        <end position="54"/>
    </location>
</feature>